<dbReference type="Pfam" id="PF03372">
    <property type="entry name" value="Exo_endo_phos"/>
    <property type="match status" value="1"/>
</dbReference>
<feature type="binding site" evidence="10">
    <location>
        <position position="13"/>
    </location>
    <ligand>
        <name>Mg(2+)</name>
        <dbReference type="ChEBI" id="CHEBI:18420"/>
        <label>1</label>
    </ligand>
</feature>
<dbReference type="AlphaFoldDB" id="A0A5G2R788"/>
<evidence type="ECO:0000256" key="9">
    <source>
        <dbReference type="ARBA" id="ARBA00023204"/>
    </source>
</evidence>
<name>A0A5G2R788_PIG</name>
<evidence type="ECO:0000256" key="3">
    <source>
        <dbReference type="ARBA" id="ARBA00012115"/>
    </source>
</evidence>
<keyword evidence="4 10" id="KW-0479">Metal-binding</keyword>
<evidence type="ECO:0000256" key="10">
    <source>
        <dbReference type="PIRSR" id="PIRSR604808-2"/>
    </source>
</evidence>
<dbReference type="InterPro" id="IPR004808">
    <property type="entry name" value="AP_endonuc_1"/>
</dbReference>
<dbReference type="CDD" id="cd09076">
    <property type="entry name" value="L1-EN"/>
    <property type="match status" value="1"/>
</dbReference>
<organism evidence="12 13">
    <name type="scientific">Sus scrofa</name>
    <name type="common">Pig</name>
    <dbReference type="NCBI Taxonomy" id="9823"/>
    <lineage>
        <taxon>Eukaryota</taxon>
        <taxon>Metazoa</taxon>
        <taxon>Chordata</taxon>
        <taxon>Craniata</taxon>
        <taxon>Vertebrata</taxon>
        <taxon>Euteleostomi</taxon>
        <taxon>Mammalia</taxon>
        <taxon>Eutheria</taxon>
        <taxon>Laurasiatheria</taxon>
        <taxon>Artiodactyla</taxon>
        <taxon>Suina</taxon>
        <taxon>Suidae</taxon>
        <taxon>Sus</taxon>
    </lineage>
</organism>
<dbReference type="InterPro" id="IPR005135">
    <property type="entry name" value="Endo/exonuclease/phosphatase"/>
</dbReference>
<reference evidence="12" key="3">
    <citation type="submission" date="2025-08" db="UniProtKB">
        <authorList>
            <consortium name="Ensembl"/>
        </authorList>
    </citation>
    <scope>IDENTIFICATION</scope>
</reference>
<dbReference type="GO" id="GO:0005634">
    <property type="term" value="C:nucleus"/>
    <property type="evidence" value="ECO:0000318"/>
    <property type="project" value="GO_Central"/>
</dbReference>
<dbReference type="InterPro" id="IPR036691">
    <property type="entry name" value="Endo/exonu/phosph_ase_sf"/>
</dbReference>
<evidence type="ECO:0000256" key="4">
    <source>
        <dbReference type="ARBA" id="ARBA00022723"/>
    </source>
</evidence>
<accession>A0A5G2R788</accession>
<reference evidence="12" key="4">
    <citation type="submission" date="2025-09" db="UniProtKB">
        <authorList>
            <consortium name="Ensembl"/>
        </authorList>
    </citation>
    <scope>IDENTIFICATION</scope>
</reference>
<dbReference type="GO" id="GO:0008081">
    <property type="term" value="F:phosphoric diester hydrolase activity"/>
    <property type="evidence" value="ECO:0000318"/>
    <property type="project" value="GO_Central"/>
</dbReference>
<dbReference type="Ensembl" id="ENSSSCT00000087679.2">
    <property type="protein sequence ID" value="ENSSSCP00000066466.1"/>
    <property type="gene ID" value="ENSSSCG00000046184.2"/>
</dbReference>
<evidence type="ECO:0000256" key="2">
    <source>
        <dbReference type="ARBA" id="ARBA00007092"/>
    </source>
</evidence>
<dbReference type="GO" id="GO:0006284">
    <property type="term" value="P:base-excision repair"/>
    <property type="evidence" value="ECO:0000318"/>
    <property type="project" value="GO_Central"/>
</dbReference>
<dbReference type="GO" id="GO:0008311">
    <property type="term" value="F:double-stranded DNA 3'-5' DNA exonuclease activity"/>
    <property type="evidence" value="ECO:0000318"/>
    <property type="project" value="GO_Central"/>
</dbReference>
<keyword evidence="13" id="KW-1185">Reference proteome</keyword>
<comment type="cofactor">
    <cofactor evidence="10">
        <name>Mg(2+)</name>
        <dbReference type="ChEBI" id="CHEBI:18420"/>
    </cofactor>
    <cofactor evidence="10">
        <name>Mn(2+)</name>
        <dbReference type="ChEBI" id="CHEBI:29035"/>
    </cofactor>
    <text evidence="10">Probably binds two magnesium or manganese ions per subunit.</text>
</comment>
<dbReference type="SUPFAM" id="SSF56219">
    <property type="entry name" value="DNase I-like"/>
    <property type="match status" value="1"/>
</dbReference>
<dbReference type="GO" id="GO:0006310">
    <property type="term" value="P:DNA recombination"/>
    <property type="evidence" value="ECO:0007669"/>
    <property type="project" value="UniProtKB-KW"/>
</dbReference>
<reference evidence="13" key="1">
    <citation type="submission" date="2009-11" db="EMBL/GenBank/DDBJ databases">
        <authorList>
            <consortium name="Porcine genome sequencing project"/>
        </authorList>
    </citation>
    <scope>NUCLEOTIDE SEQUENCE [LARGE SCALE GENOMIC DNA]</scope>
    <source>
        <strain evidence="13">Duroc</strain>
    </source>
</reference>
<proteinExistence type="inferred from homology"/>
<evidence type="ECO:0000256" key="1">
    <source>
        <dbReference type="ARBA" id="ARBA00000493"/>
    </source>
</evidence>
<feature type="binding site" evidence="10">
    <location>
        <position position="42"/>
    </location>
    <ligand>
        <name>Mg(2+)</name>
        <dbReference type="ChEBI" id="CHEBI:18420"/>
        <label>1</label>
    </ligand>
</feature>
<evidence type="ECO:0000256" key="8">
    <source>
        <dbReference type="ARBA" id="ARBA00023172"/>
    </source>
</evidence>
<dbReference type="Proteomes" id="UP000008227">
    <property type="component" value="Chromosome 6"/>
</dbReference>
<dbReference type="PANTHER" id="PTHR22748:SF25">
    <property type="entry name" value="ENDONUCLEASE_EXONUCLEASE_PHOSPHATASE DOMAIN-CONTAINING PROTEIN"/>
    <property type="match status" value="1"/>
</dbReference>
<dbReference type="Gene3D" id="3.60.10.10">
    <property type="entry name" value="Endonuclease/exonuclease/phosphatase"/>
    <property type="match status" value="1"/>
</dbReference>
<comment type="similarity">
    <text evidence="2">Belongs to the DNA repair enzymes AP/ExoA family.</text>
</comment>
<evidence type="ECO:0000256" key="5">
    <source>
        <dbReference type="ARBA" id="ARBA00022763"/>
    </source>
</evidence>
<dbReference type="PANTHER" id="PTHR22748">
    <property type="entry name" value="AP ENDONUCLEASE"/>
    <property type="match status" value="1"/>
</dbReference>
<dbReference type="EC" id="3.1.11.2" evidence="3"/>
<dbReference type="InParanoid" id="A0A5G2R788"/>
<dbReference type="GeneTree" id="ENSGT00950000183016"/>
<evidence type="ECO:0000313" key="12">
    <source>
        <dbReference type="Ensembl" id="ENSSSCP00000066466.1"/>
    </source>
</evidence>
<dbReference type="Bgee" id="ENSSSCG00000046184">
    <property type="expression patterns" value="Expressed in corpus callosum and 12 other cell types or tissues"/>
</dbReference>
<evidence type="ECO:0000259" key="11">
    <source>
        <dbReference type="Pfam" id="PF03372"/>
    </source>
</evidence>
<protein>
    <recommendedName>
        <fullName evidence="3">exodeoxyribonuclease III</fullName>
        <ecNumber evidence="3">3.1.11.2</ecNumber>
    </recommendedName>
</protein>
<sequence>MAINNHLSIITLNVNGLNAPIKRHRVAEWIKRQKPSICCLQETHLRTKDTYRLKVKGWEKIFHANRHDRKAGVATLISDKVDFKTKDIRKDKEGHYLMIKGSIQGEDVTIVNIYAPNIGAPRYIQQILTDIKGDIDGNTIIVGDLLYSKDTPNCPILGLQHSFANYYVYLPQTFSGPKQLRIDLQGTTFKLRYKCCKL</sequence>
<evidence type="ECO:0000256" key="7">
    <source>
        <dbReference type="ARBA" id="ARBA00022842"/>
    </source>
</evidence>
<dbReference type="GO" id="GO:0046872">
    <property type="term" value="F:metal ion binding"/>
    <property type="evidence" value="ECO:0007669"/>
    <property type="project" value="UniProtKB-KW"/>
</dbReference>
<reference evidence="12" key="2">
    <citation type="journal article" date="2020" name="Gigascience">
        <title>An improved pig reference genome sequence to enable pig genetics and genomics research.</title>
        <authorList>
            <person name="Warr A."/>
            <person name="Affara N."/>
            <person name="Aken B."/>
            <person name="Beiki H."/>
            <person name="Bickhart D.M."/>
            <person name="Billis K."/>
            <person name="Chow W."/>
            <person name="Eory L."/>
            <person name="Finlayson H.A."/>
            <person name="Flicek P."/>
            <person name="Giron C.G."/>
            <person name="Griffin D.K."/>
            <person name="Hall R."/>
            <person name="Hannum G."/>
            <person name="Hourlier T."/>
            <person name="Howe K."/>
            <person name="Hume D.A."/>
            <person name="Izuogu O."/>
            <person name="Kim K."/>
            <person name="Koren S."/>
            <person name="Liu H."/>
            <person name="Manchanda N."/>
            <person name="Martin F.J."/>
            <person name="Nonneman D.J."/>
            <person name="O'Connor R.E."/>
            <person name="Phillippy A.M."/>
            <person name="Rohrer G.A."/>
            <person name="Rosen B.D."/>
            <person name="Rund L.A."/>
            <person name="Sargent C.A."/>
            <person name="Schook L.B."/>
            <person name="Schroeder S.G."/>
            <person name="Schwartz A.S."/>
            <person name="Skinner B.M."/>
            <person name="Talbot R."/>
            <person name="Tseng E."/>
            <person name="Tuggle C.K."/>
            <person name="Watson M."/>
            <person name="Smith T.P.L."/>
            <person name="Archibald A.L."/>
        </authorList>
    </citation>
    <scope>NUCLEOTIDE SEQUENCE [LARGE SCALE GENOMIC DNA]</scope>
    <source>
        <strain evidence="12">Duroc</strain>
    </source>
</reference>
<keyword evidence="7 10" id="KW-0460">Magnesium</keyword>
<comment type="catalytic activity">
    <reaction evidence="1">
        <text>Exonucleolytic cleavage in the 3'- to 5'-direction to yield nucleoside 5'-phosphates.</text>
        <dbReference type="EC" id="3.1.11.2"/>
    </reaction>
</comment>
<evidence type="ECO:0000256" key="6">
    <source>
        <dbReference type="ARBA" id="ARBA00022801"/>
    </source>
</evidence>
<keyword evidence="10" id="KW-0464">Manganese</keyword>
<keyword evidence="5" id="KW-0227">DNA damage</keyword>
<keyword evidence="8" id="KW-0233">DNA recombination</keyword>
<keyword evidence="9" id="KW-0234">DNA repair</keyword>
<feature type="domain" description="Endonuclease/exonuclease/phosphatase" evidence="11">
    <location>
        <begin position="10"/>
        <end position="147"/>
    </location>
</feature>
<dbReference type="GO" id="GO:0003906">
    <property type="term" value="F:DNA-(apurinic or apyrimidinic site) endonuclease activity"/>
    <property type="evidence" value="ECO:0000318"/>
    <property type="project" value="GO_Central"/>
</dbReference>
<dbReference type="SMR" id="A0A5G2R788"/>
<keyword evidence="6" id="KW-0378">Hydrolase</keyword>
<evidence type="ECO:0000313" key="13">
    <source>
        <dbReference type="Proteomes" id="UP000008227"/>
    </source>
</evidence>